<gene>
    <name evidence="18" type="ORF">TAT_000201700</name>
    <name evidence="19" type="ORF">TAV_000202000</name>
</gene>
<dbReference type="InterPro" id="IPR018957">
    <property type="entry name" value="Znf_C3HC4_RING-type"/>
</dbReference>
<dbReference type="VEuPathDB" id="PiroplasmaDB:TA11615"/>
<evidence type="ECO:0000256" key="14">
    <source>
        <dbReference type="RuleBase" id="RU365038"/>
    </source>
</evidence>
<dbReference type="EMBL" id="UIVS01000002">
    <property type="protein sequence ID" value="SVP92231.1"/>
    <property type="molecule type" value="Genomic_DNA"/>
</dbReference>
<dbReference type="GO" id="GO:0016567">
    <property type="term" value="P:protein ubiquitination"/>
    <property type="evidence" value="ECO:0007669"/>
    <property type="project" value="UniProtKB-UniRule"/>
</dbReference>
<dbReference type="InterPro" id="IPR017907">
    <property type="entry name" value="Znf_RING_CS"/>
</dbReference>
<dbReference type="GO" id="GO:0033503">
    <property type="term" value="C:HULC complex"/>
    <property type="evidence" value="ECO:0007669"/>
    <property type="project" value="TreeGrafter"/>
</dbReference>
<name>A0A3B0N7F1_THEAN</name>
<keyword evidence="5 14" id="KW-0808">Transferase</keyword>
<dbReference type="GO" id="GO:0005634">
    <property type="term" value="C:nucleus"/>
    <property type="evidence" value="ECO:0007669"/>
    <property type="project" value="UniProtKB-SubCell"/>
</dbReference>
<dbReference type="AlphaFoldDB" id="A0A3B0N7F1"/>
<keyword evidence="10 14" id="KW-0156">Chromatin regulator</keyword>
<evidence type="ECO:0000256" key="9">
    <source>
        <dbReference type="ARBA" id="ARBA00022833"/>
    </source>
</evidence>
<evidence type="ECO:0000256" key="2">
    <source>
        <dbReference type="ARBA" id="ARBA00004123"/>
    </source>
</evidence>
<keyword evidence="6 14" id="KW-0479">Metal-binding</keyword>
<dbReference type="InterPro" id="IPR013956">
    <property type="entry name" value="E3_ubiquit_lig_Bre1"/>
</dbReference>
<comment type="pathway">
    <text evidence="3 14">Protein modification; protein ubiquitination.</text>
</comment>
<feature type="coiled-coil region" evidence="15">
    <location>
        <begin position="353"/>
        <end position="394"/>
    </location>
</feature>
<accession>A0A3B0N7F1</accession>
<evidence type="ECO:0000256" key="12">
    <source>
        <dbReference type="ARBA" id="ARBA00023242"/>
    </source>
</evidence>
<protein>
    <recommendedName>
        <fullName evidence="14">E3 ubiquitin protein ligase</fullName>
        <ecNumber evidence="14">2.3.2.27</ecNumber>
    </recommendedName>
</protein>
<dbReference type="UniPathway" id="UPA00143"/>
<comment type="catalytic activity">
    <reaction evidence="1 14">
        <text>S-ubiquitinyl-[E2 ubiquitin-conjugating enzyme]-L-cysteine + [acceptor protein]-L-lysine = [E2 ubiquitin-conjugating enzyme]-L-cysteine + N(6)-ubiquitinyl-[acceptor protein]-L-lysine.</text>
        <dbReference type="EC" id="2.3.2.27"/>
    </reaction>
</comment>
<evidence type="ECO:0000313" key="19">
    <source>
        <dbReference type="EMBL" id="SVP92231.1"/>
    </source>
</evidence>
<dbReference type="InterPro" id="IPR013083">
    <property type="entry name" value="Znf_RING/FYVE/PHD"/>
</dbReference>
<dbReference type="EC" id="2.3.2.27" evidence="14"/>
<dbReference type="PROSITE" id="PS00518">
    <property type="entry name" value="ZF_RING_1"/>
    <property type="match status" value="1"/>
</dbReference>
<evidence type="ECO:0000256" key="6">
    <source>
        <dbReference type="ARBA" id="ARBA00022723"/>
    </source>
</evidence>
<keyword evidence="8 14" id="KW-0833">Ubl conjugation pathway</keyword>
<reference evidence="19" key="1">
    <citation type="submission" date="2018-07" db="EMBL/GenBank/DDBJ databases">
        <authorList>
            <person name="Quirk P.G."/>
            <person name="Krulwich T.A."/>
        </authorList>
    </citation>
    <scope>NUCLEOTIDE SEQUENCE</scope>
    <source>
        <strain evidence="19">Anand</strain>
    </source>
</reference>
<dbReference type="CDD" id="cd16499">
    <property type="entry name" value="RING-HC_Bre1-like"/>
    <property type="match status" value="1"/>
</dbReference>
<evidence type="ECO:0000256" key="5">
    <source>
        <dbReference type="ARBA" id="ARBA00022679"/>
    </source>
</evidence>
<keyword evidence="7 13" id="KW-0863">Zinc-finger</keyword>
<dbReference type="PANTHER" id="PTHR23163">
    <property type="entry name" value="RING FINGER PROTEIN-RELATED"/>
    <property type="match status" value="1"/>
</dbReference>
<evidence type="ECO:0000259" key="17">
    <source>
        <dbReference type="PROSITE" id="PS50089"/>
    </source>
</evidence>
<comment type="subcellular location">
    <subcellularLocation>
        <location evidence="2 14">Nucleus</location>
    </subcellularLocation>
</comment>
<feature type="coiled-coil region" evidence="15">
    <location>
        <begin position="23"/>
        <end position="64"/>
    </location>
</feature>
<evidence type="ECO:0000256" key="11">
    <source>
        <dbReference type="ARBA" id="ARBA00023054"/>
    </source>
</evidence>
<organism evidence="19">
    <name type="scientific">Theileria annulata</name>
    <dbReference type="NCBI Taxonomy" id="5874"/>
    <lineage>
        <taxon>Eukaryota</taxon>
        <taxon>Sar</taxon>
        <taxon>Alveolata</taxon>
        <taxon>Apicomplexa</taxon>
        <taxon>Aconoidasida</taxon>
        <taxon>Piroplasmida</taxon>
        <taxon>Theileriidae</taxon>
        <taxon>Theileria</taxon>
    </lineage>
</organism>
<sequence length="685" mass="78666">MGLKKRTKADVSTPDKDLPLNNLSLYEQNNHQLYKTLEQYRKENESLNRNNALLSRKNDLLECLVSSVSSLWDCLNSDVDVLISQQVPENKFLDPEENEKKVDSNGRTPSEFWEKMINTKFPFISPSDSDGDVDLNELKCIFESEEFLILPEHHDESEWNEAKESFLDAKIHLFESKKNALLRSLKNNSNKFKTADMGSLNILKYNCLNYCKLFFIMYNRIEISRLNKQNAFLKFELRTFAGHDGKKEPELPSSSDSDAETVKMVENVEEVTEEMVLGSSLYSRLFNYAKNMDKEICRLESDNSELRNKISSLTEGPSNQMMKLKADFDTFIGDMSEKVSSFESEYSKDSKELAALKESFNFVSEELEQYKNEREKMVVELKSLESKMTKLLRQNASICKSMCTPSDNFCATEVGTENATEVGTENTTESATNTATEKATHNSTSSDKIPEPNPSSSYGSELDFYKEHLLNISEELEDVSCAFEKKQRMCDDLMRQVNESSETRKNLERLQDSHASLVDRFNRLVDVTNTKVSVSSKNSEILESMVQDYKRSWTCAFNRGVYLQHQRDVAVSAVCELQSQYRKSCRSQKALQDYLASVRTGFTRSSSLESTLGEVENVIEQENAILRRRMTCTVCSENFRDHVITKCGHVFCHHCLSNNIKSRNRKCPQCKITFDKNDTQRIFLD</sequence>
<dbReference type="PROSITE" id="PS50089">
    <property type="entry name" value="ZF_RING_2"/>
    <property type="match status" value="1"/>
</dbReference>
<evidence type="ECO:0000256" key="1">
    <source>
        <dbReference type="ARBA" id="ARBA00000900"/>
    </source>
</evidence>
<feature type="region of interest" description="Disordered" evidence="16">
    <location>
        <begin position="419"/>
        <end position="460"/>
    </location>
</feature>
<proteinExistence type="inferred from homology"/>
<dbReference type="GO" id="GO:0061630">
    <property type="term" value="F:ubiquitin protein ligase activity"/>
    <property type="evidence" value="ECO:0007669"/>
    <property type="project" value="UniProtKB-EC"/>
</dbReference>
<feature type="domain" description="RING-type" evidence="17">
    <location>
        <begin position="632"/>
        <end position="671"/>
    </location>
</feature>
<keyword evidence="12 14" id="KW-0539">Nucleus</keyword>
<dbReference type="Gene3D" id="3.30.40.10">
    <property type="entry name" value="Zinc/RING finger domain, C3HC4 (zinc finger)"/>
    <property type="match status" value="1"/>
</dbReference>
<evidence type="ECO:0000256" key="3">
    <source>
        <dbReference type="ARBA" id="ARBA00004906"/>
    </source>
</evidence>
<evidence type="ECO:0000313" key="18">
    <source>
        <dbReference type="EMBL" id="SVP91954.1"/>
    </source>
</evidence>
<dbReference type="SMART" id="SM00184">
    <property type="entry name" value="RING"/>
    <property type="match status" value="1"/>
</dbReference>
<dbReference type="PANTHER" id="PTHR23163:SF0">
    <property type="entry name" value="E3 UBIQUITIN-PROTEIN LIGASE BRE1"/>
    <property type="match status" value="1"/>
</dbReference>
<evidence type="ECO:0000256" key="7">
    <source>
        <dbReference type="ARBA" id="ARBA00022771"/>
    </source>
</evidence>
<evidence type="ECO:0000256" key="8">
    <source>
        <dbReference type="ARBA" id="ARBA00022786"/>
    </source>
</evidence>
<keyword evidence="9 14" id="KW-0862">Zinc</keyword>
<feature type="compositionally biased region" description="Low complexity" evidence="16">
    <location>
        <begin position="424"/>
        <end position="437"/>
    </location>
</feature>
<dbReference type="EMBL" id="UIVT01000002">
    <property type="protein sequence ID" value="SVP91954.1"/>
    <property type="molecule type" value="Genomic_DNA"/>
</dbReference>
<dbReference type="GO" id="GO:0006325">
    <property type="term" value="P:chromatin organization"/>
    <property type="evidence" value="ECO:0007669"/>
    <property type="project" value="UniProtKB-KW"/>
</dbReference>
<evidence type="ECO:0000256" key="4">
    <source>
        <dbReference type="ARBA" id="ARBA00005555"/>
    </source>
</evidence>
<evidence type="ECO:0000256" key="16">
    <source>
        <dbReference type="SAM" id="MobiDB-lite"/>
    </source>
</evidence>
<evidence type="ECO:0000256" key="15">
    <source>
        <dbReference type="SAM" id="Coils"/>
    </source>
</evidence>
<evidence type="ECO:0000256" key="10">
    <source>
        <dbReference type="ARBA" id="ARBA00022853"/>
    </source>
</evidence>
<dbReference type="SUPFAM" id="SSF57850">
    <property type="entry name" value="RING/U-box"/>
    <property type="match status" value="1"/>
</dbReference>
<comment type="similarity">
    <text evidence="4 14">Belongs to the BRE1 family.</text>
</comment>
<keyword evidence="11 14" id="KW-0175">Coiled coil</keyword>
<evidence type="ECO:0000256" key="13">
    <source>
        <dbReference type="PROSITE-ProRule" id="PRU00175"/>
    </source>
</evidence>
<dbReference type="Pfam" id="PF00097">
    <property type="entry name" value="zf-C3HC4"/>
    <property type="match status" value="1"/>
</dbReference>
<dbReference type="GO" id="GO:0008270">
    <property type="term" value="F:zinc ion binding"/>
    <property type="evidence" value="ECO:0007669"/>
    <property type="project" value="UniProtKB-KW"/>
</dbReference>
<dbReference type="InterPro" id="IPR001841">
    <property type="entry name" value="Znf_RING"/>
</dbReference>